<reference evidence="1 2" key="1">
    <citation type="journal article" date="2017" name="Sci. Rep.">
        <title>?BO1E, a newly discovered lytic bacteriophage targeting carbapenemase-producing Klebsiella pneumoniae of the pandemic Clonal Group 258 clade II lineage.</title>
        <authorList>
            <person name="D'Andrea M.M."/>
            <person name="Marmo P."/>
            <person name="Henrici De Angelis L."/>
            <person name="Palmieri M."/>
            <person name="Ciacci N."/>
            <person name="Di Lallo G."/>
            <person name="Dematte E."/>
            <person name="Vannuccini E."/>
            <person name="Lupetti P."/>
            <person name="Rossolini G.M."/>
            <person name="Thaller M.C."/>
        </authorList>
    </citation>
    <scope>NUCLEOTIDE SEQUENCE [LARGE SCALE GENOMIC DNA]</scope>
</reference>
<dbReference type="Proteomes" id="UP000223315">
    <property type="component" value="Segment"/>
</dbReference>
<keyword evidence="2" id="KW-1185">Reference proteome</keyword>
<gene>
    <name evidence="1" type="ORF">BO1E_0014</name>
</gene>
<protein>
    <submittedName>
        <fullName evidence="1">Uncharacterized protein</fullName>
    </submittedName>
</protein>
<evidence type="ECO:0000313" key="1">
    <source>
        <dbReference type="EMBL" id="AIT13583.1"/>
    </source>
</evidence>
<name>A0A1U8V7B5_9CAUD</name>
<accession>A0A1U8V7B5</accession>
<sequence>MSSTINYSTLPVSIRTAIPFTWGTKIYWAIKPPSGDIFYLHDGAPVLLNEHQLLRQPDFTYATALEIK</sequence>
<organism evidence="1 2">
    <name type="scientific">Klebsiella phage phiBO1E</name>
    <dbReference type="NCBI Taxonomy" id="1555207"/>
    <lineage>
        <taxon>Viruses</taxon>
        <taxon>Duplodnaviria</taxon>
        <taxon>Heunggongvirae</taxon>
        <taxon>Uroviricota</taxon>
        <taxon>Caudoviricetes</taxon>
        <taxon>Autographivirales</taxon>
        <taxon>Autoscriptoviridae</taxon>
        <taxon>Slopekvirinae</taxon>
        <taxon>Drulisvirus</taxon>
        <taxon>Drulisvirus BO1E</taxon>
    </lineage>
</organism>
<dbReference type="EMBL" id="KM576124">
    <property type="protein sequence ID" value="AIT13583.1"/>
    <property type="molecule type" value="Genomic_DNA"/>
</dbReference>
<proteinExistence type="predicted"/>
<evidence type="ECO:0000313" key="2">
    <source>
        <dbReference type="Proteomes" id="UP000223315"/>
    </source>
</evidence>